<comment type="caution">
    <text evidence="1">The sequence shown here is derived from an EMBL/GenBank/DDBJ whole genome shotgun (WGS) entry which is preliminary data.</text>
</comment>
<reference evidence="1 2" key="1">
    <citation type="submission" date="2018-04" db="EMBL/GenBank/DDBJ databases">
        <title>Genomic Encyclopedia of Type Strains, Phase IV (KMG-IV): sequencing the most valuable type-strain genomes for metagenomic binning, comparative biology and taxonomic classification.</title>
        <authorList>
            <person name="Goeker M."/>
        </authorList>
    </citation>
    <scope>NUCLEOTIDE SEQUENCE [LARGE SCALE GENOMIC DNA]</scope>
    <source>
        <strain evidence="1 2">DSM 45771</strain>
    </source>
</reference>
<sequence length="229" mass="24052">MDDTLSEEQKVTARAVLGREGRGFAEEIGLGRTNNPASLFGLLVAAVLVAPRGEAAGPARAAHEVTNRWHTAGDLAAASEQDVAKELGAAVEGFDRDDDRDDSASDDAGTLIALAATLSETWGGDLRTLREEAGQDPARERALLLDLPGVDERVADVFLREVQVLWEEVSPFADDRALRAASALGLGESADDLARYGGGAEKIGRLAGALARIEVEGSHDEVRRAAASA</sequence>
<keyword evidence="2" id="KW-1185">Reference proteome</keyword>
<dbReference type="Gene3D" id="1.10.340.30">
    <property type="entry name" value="Hypothetical protein, domain 2"/>
    <property type="match status" value="1"/>
</dbReference>
<proteinExistence type="predicted"/>
<dbReference type="EMBL" id="QEKW01000003">
    <property type="protein sequence ID" value="PVZ12066.1"/>
    <property type="molecule type" value="Genomic_DNA"/>
</dbReference>
<name>A0A2U1FIQ6_9PSEU</name>
<dbReference type="GO" id="GO:0006281">
    <property type="term" value="P:DNA repair"/>
    <property type="evidence" value="ECO:0007669"/>
    <property type="project" value="InterPro"/>
</dbReference>
<dbReference type="GO" id="GO:0003824">
    <property type="term" value="F:catalytic activity"/>
    <property type="evidence" value="ECO:0007669"/>
    <property type="project" value="InterPro"/>
</dbReference>
<dbReference type="SUPFAM" id="SSF48150">
    <property type="entry name" value="DNA-glycosylase"/>
    <property type="match status" value="1"/>
</dbReference>
<dbReference type="OrthoDB" id="3466682at2"/>
<protein>
    <recommendedName>
        <fullName evidence="3">Endonuclease</fullName>
    </recommendedName>
</protein>
<evidence type="ECO:0008006" key="3">
    <source>
        <dbReference type="Google" id="ProtNLM"/>
    </source>
</evidence>
<dbReference type="InterPro" id="IPR023170">
    <property type="entry name" value="HhH_base_excis_C"/>
</dbReference>
<dbReference type="Proteomes" id="UP000245639">
    <property type="component" value="Unassembled WGS sequence"/>
</dbReference>
<dbReference type="Gene3D" id="1.10.1670.10">
    <property type="entry name" value="Helix-hairpin-Helix base-excision DNA repair enzymes (C-terminal)"/>
    <property type="match status" value="1"/>
</dbReference>
<dbReference type="AlphaFoldDB" id="A0A2U1FIQ6"/>
<organism evidence="1 2">
    <name type="scientific">Actinomycetospora cinnamomea</name>
    <dbReference type="NCBI Taxonomy" id="663609"/>
    <lineage>
        <taxon>Bacteria</taxon>
        <taxon>Bacillati</taxon>
        <taxon>Actinomycetota</taxon>
        <taxon>Actinomycetes</taxon>
        <taxon>Pseudonocardiales</taxon>
        <taxon>Pseudonocardiaceae</taxon>
        <taxon>Actinomycetospora</taxon>
    </lineage>
</organism>
<dbReference type="InterPro" id="IPR011257">
    <property type="entry name" value="DNA_glycosylase"/>
</dbReference>
<dbReference type="RefSeq" id="WP_116707721.1">
    <property type="nucleotide sequence ID" value="NZ_QEKW01000003.1"/>
</dbReference>
<evidence type="ECO:0000313" key="1">
    <source>
        <dbReference type="EMBL" id="PVZ12066.1"/>
    </source>
</evidence>
<evidence type="ECO:0000313" key="2">
    <source>
        <dbReference type="Proteomes" id="UP000245639"/>
    </source>
</evidence>
<gene>
    <name evidence="1" type="ORF">C8D89_103397</name>
</gene>
<accession>A0A2U1FIQ6</accession>